<dbReference type="EMBL" id="FR872582">
    <property type="protein sequence ID" value="CCB89071.1"/>
    <property type="molecule type" value="Genomic_DNA"/>
</dbReference>
<dbReference type="Pfam" id="PF01063">
    <property type="entry name" value="Aminotran_4"/>
    <property type="match status" value="1"/>
</dbReference>
<reference evidence="2 3" key="2">
    <citation type="journal article" date="2011" name="Mol. Biol. Evol.">
        <title>Unity in variety--the pan-genome of the Chlamydiae.</title>
        <authorList>
            <person name="Collingro A."/>
            <person name="Tischler P."/>
            <person name="Weinmaier T."/>
            <person name="Penz T."/>
            <person name="Heinz E."/>
            <person name="Brunham R.C."/>
            <person name="Read T.D."/>
            <person name="Bavoil P.M."/>
            <person name="Sachse K."/>
            <person name="Kahane S."/>
            <person name="Friedman M.G."/>
            <person name="Rattei T."/>
            <person name="Myers G.S."/>
            <person name="Horn M."/>
        </authorList>
    </citation>
    <scope>NUCLEOTIDE SEQUENCE [LARGE SCALE GENOMIC DNA]</scope>
    <source>
        <strain evidence="3">ATCC VR-1471 / Z</strain>
    </source>
</reference>
<dbReference type="Proteomes" id="UP000000496">
    <property type="component" value="Chromosome gsn.131"/>
</dbReference>
<dbReference type="Gene3D" id="3.30.470.10">
    <property type="match status" value="1"/>
</dbReference>
<dbReference type="InterPro" id="IPR043132">
    <property type="entry name" value="BCAT-like_C"/>
</dbReference>
<dbReference type="InterPro" id="IPR050571">
    <property type="entry name" value="Class-IV_PLP-Dep_Aminotrnsfr"/>
</dbReference>
<keyword evidence="2" id="KW-0808">Transferase</keyword>
<dbReference type="SUPFAM" id="SSF56752">
    <property type="entry name" value="D-aminoacid aminotransferase-like PLP-dependent enzymes"/>
    <property type="match status" value="1"/>
</dbReference>
<comment type="similarity">
    <text evidence="1">Belongs to the class-IV pyridoxal-phosphate-dependent aminotransferase family.</text>
</comment>
<dbReference type="PANTHER" id="PTHR42743">
    <property type="entry name" value="AMINO-ACID AMINOTRANSFERASE"/>
    <property type="match status" value="1"/>
</dbReference>
<keyword evidence="3" id="KW-1185">Reference proteome</keyword>
<reference key="1">
    <citation type="journal article" date="2011" name="Mol. Biol. Evol.">
        <title>Unity in variety -- the pan-genome of the Chlamydiae.</title>
        <authorList>
            <person name="Collingro A."/>
            <person name="Tischler P."/>
            <person name="Weinmaier T."/>
            <person name="Penz T."/>
            <person name="Heinz E."/>
            <person name="Brunham R.C."/>
            <person name="Read T.D."/>
            <person name="Bavoil P.M."/>
            <person name="Sachse K."/>
            <person name="Kahane S."/>
            <person name="Friedman M.G."/>
            <person name="Rattei T."/>
            <person name="Myers G.S.A."/>
            <person name="Horn M."/>
        </authorList>
    </citation>
    <scope>NUCLEOTIDE SEQUENCE</scope>
    <source>
        <strain>Z</strain>
    </source>
</reference>
<evidence type="ECO:0000256" key="1">
    <source>
        <dbReference type="ARBA" id="ARBA00009320"/>
    </source>
</evidence>
<proteinExistence type="inferred from homology"/>
<organism evidence="2 3">
    <name type="scientific">Simkania negevensis (strain ATCC VR-1471 / DSM 27360 / Z)</name>
    <dbReference type="NCBI Taxonomy" id="331113"/>
    <lineage>
        <taxon>Bacteria</taxon>
        <taxon>Pseudomonadati</taxon>
        <taxon>Chlamydiota</taxon>
        <taxon>Chlamydiia</taxon>
        <taxon>Parachlamydiales</taxon>
        <taxon>Simkaniaceae</taxon>
        <taxon>Simkania</taxon>
    </lineage>
</organism>
<name>F8L8E8_SIMNZ</name>
<dbReference type="Gene3D" id="3.20.10.10">
    <property type="entry name" value="D-amino Acid Aminotransferase, subunit A, domain 2"/>
    <property type="match status" value="1"/>
</dbReference>
<dbReference type="GO" id="GO:0046394">
    <property type="term" value="P:carboxylic acid biosynthetic process"/>
    <property type="evidence" value="ECO:0007669"/>
    <property type="project" value="UniProtKB-ARBA"/>
</dbReference>
<dbReference type="EC" id="2.6.1.42" evidence="2"/>
<dbReference type="InterPro" id="IPR043131">
    <property type="entry name" value="BCAT-like_N"/>
</dbReference>
<evidence type="ECO:0000313" key="3">
    <source>
        <dbReference type="Proteomes" id="UP000000496"/>
    </source>
</evidence>
<dbReference type="RefSeq" id="WP_013943538.1">
    <property type="nucleotide sequence ID" value="NC_015713.1"/>
</dbReference>
<keyword evidence="2" id="KW-0032">Aminotransferase</keyword>
<dbReference type="AlphaFoldDB" id="F8L8E8"/>
<dbReference type="KEGG" id="sng:SNE_A11940"/>
<accession>F8L8E8</accession>
<dbReference type="STRING" id="331113.SNE_A11940"/>
<dbReference type="OrthoDB" id="9805628at2"/>
<dbReference type="InterPro" id="IPR001544">
    <property type="entry name" value="Aminotrans_IV"/>
</dbReference>
<protein>
    <submittedName>
        <fullName evidence="2">Putative branched-chain-amino-acid aminotransferase</fullName>
        <ecNumber evidence="2">2.6.1.42</ecNumber>
    </submittedName>
</protein>
<gene>
    <name evidence="2" type="primary">ilvE-B</name>
    <name evidence="2" type="ordered locus">SNE_A11940</name>
</gene>
<dbReference type="PANTHER" id="PTHR42743:SF4">
    <property type="entry name" value="BRANCHED-CHAIN-AMINO-ACID AMINOTRANSFERASE-RELATED"/>
    <property type="match status" value="1"/>
</dbReference>
<dbReference type="HOGENOM" id="CLU_020844_3_1_0"/>
<dbReference type="eggNOG" id="COG0115">
    <property type="taxonomic scope" value="Bacteria"/>
</dbReference>
<dbReference type="InterPro" id="IPR036038">
    <property type="entry name" value="Aminotransferase-like"/>
</dbReference>
<evidence type="ECO:0000313" key="2">
    <source>
        <dbReference type="EMBL" id="CCB89071.1"/>
    </source>
</evidence>
<sequence>MSPMPFAYFKGKVVPLKDATLSIASHSLQYGSTCYAGLRGHVREGVVRIFRLKDHHARLMRSMQIMGWDFEISYEDFKCALQDLIHQNQPTGDFYIRPFVFSDTEMLQLNYRKLEFHLGIYMVPFGPLFDPERGLKMKISPWKKIADDAIPTKAKAGGCYLNSALATTDAIQSGYDEALMTNREGHIVEASAANLLLRYRDKIIVPPLEGVLDGITLRSVLELLEEEGIEVQVQSIDRSMVLSCDELLLTGTAAQITHVESVEGRLISEKRGPLCKHLQKRMERILNRQDPKSEEWVTDFQIGARNVNHIEEKCLV</sequence>
<dbReference type="GO" id="GO:0004084">
    <property type="term" value="F:branched-chain-amino-acid transaminase activity"/>
    <property type="evidence" value="ECO:0007669"/>
    <property type="project" value="UniProtKB-EC"/>
</dbReference>